<comment type="caution">
    <text evidence="1">The sequence shown here is derived from an EMBL/GenBank/DDBJ whole genome shotgun (WGS) entry which is preliminary data.</text>
</comment>
<reference evidence="1" key="1">
    <citation type="journal article" date="2022" name="Phytopathology">
        <title>Whole genome sequencing-based tracing of a 2022 introduction and outbreak of Xanthomonas hortorum pv. pelargonii.</title>
        <authorList>
            <person name="Iruegas Bocardo F."/>
            <person name="Weisberg A.J."/>
            <person name="Riutta E.R."/>
            <person name="Kilday K.B."/>
            <person name="Bonkowski J.C."/>
            <person name="Creswell T.C."/>
            <person name="Daughtrey M."/>
            <person name="Rane K.K."/>
            <person name="Grunwald N.J."/>
            <person name="Chang J.H."/>
            <person name="Putnam M."/>
        </authorList>
    </citation>
    <scope>NUCLEOTIDE SEQUENCE</scope>
    <source>
        <strain evidence="1">22-338</strain>
    </source>
</reference>
<organism evidence="1 2">
    <name type="scientific">Xanthomonas hortorum pv. hederae</name>
    <dbReference type="NCBI Taxonomy" id="453603"/>
    <lineage>
        <taxon>Bacteria</taxon>
        <taxon>Pseudomonadati</taxon>
        <taxon>Pseudomonadota</taxon>
        <taxon>Gammaproteobacteria</taxon>
        <taxon>Lysobacterales</taxon>
        <taxon>Lysobacteraceae</taxon>
        <taxon>Xanthomonas</taxon>
    </lineage>
</organism>
<sequence>LNSSVYRLLLIDTSESTIFHGLEMSRKPWAYQKVFYTNPYRPSMGLATPGAQDDAGNVFSAATFLTNWNKVSPEAKRALFDRYGAGFSQNIDRVAQVASNIKQGAKIYANPSGTANRAAALTYGGALVASLFDPSLISTGSLVAGGVGANLSARLMTNPRVVAALAQTTKLPQGAIIGHLQAMRQAAQRTGDEDLALAADALGNL</sequence>
<accession>A0A9X4HAF6</accession>
<dbReference type="EMBL" id="JANWTP010000263">
    <property type="protein sequence ID" value="MDC8640916.1"/>
    <property type="molecule type" value="Genomic_DNA"/>
</dbReference>
<dbReference type="AlphaFoldDB" id="A0A9X4HAF6"/>
<evidence type="ECO:0000313" key="1">
    <source>
        <dbReference type="EMBL" id="MDC8640916.1"/>
    </source>
</evidence>
<dbReference type="Proteomes" id="UP001140230">
    <property type="component" value="Unassembled WGS sequence"/>
</dbReference>
<name>A0A9X4HAF6_9XANT</name>
<gene>
    <name evidence="1" type="ORF">NY667_24960</name>
</gene>
<reference evidence="1" key="2">
    <citation type="submission" date="2022-08" db="EMBL/GenBank/DDBJ databases">
        <authorList>
            <person name="Iruegas-Bocardo F."/>
            <person name="Weisberg A.J."/>
            <person name="Riutta E.R."/>
            <person name="Kilday K."/>
            <person name="Bonkowski J.C."/>
            <person name="Creswell T."/>
            <person name="Daughtrey M.L."/>
            <person name="Rane K."/>
            <person name="Grunwald N.J."/>
            <person name="Chang J.H."/>
            <person name="Putnam M.L."/>
        </authorList>
    </citation>
    <scope>NUCLEOTIDE SEQUENCE</scope>
    <source>
        <strain evidence="1">22-338</strain>
    </source>
</reference>
<evidence type="ECO:0000313" key="2">
    <source>
        <dbReference type="Proteomes" id="UP001140230"/>
    </source>
</evidence>
<feature type="non-terminal residue" evidence="1">
    <location>
        <position position="1"/>
    </location>
</feature>
<proteinExistence type="predicted"/>
<protein>
    <submittedName>
        <fullName evidence="1">Uncharacterized protein</fullName>
    </submittedName>
</protein>